<keyword evidence="2" id="KW-0805">Transcription regulation</keyword>
<evidence type="ECO:0000256" key="3">
    <source>
        <dbReference type="ARBA" id="ARBA00023125"/>
    </source>
</evidence>
<dbReference type="PRINTS" id="PR00404">
    <property type="entry name" value="MADSDOMAIN"/>
</dbReference>
<evidence type="ECO:0000256" key="2">
    <source>
        <dbReference type="ARBA" id="ARBA00023015"/>
    </source>
</evidence>
<protein>
    <submittedName>
        <fullName evidence="8">Agamous-like MADS-box protein AGL62</fullName>
    </submittedName>
</protein>
<keyword evidence="5" id="KW-0539">Nucleus</keyword>
<dbReference type="AlphaFoldDB" id="A0A371FJ26"/>
<dbReference type="InterPro" id="IPR036879">
    <property type="entry name" value="TF_MADSbox_sf"/>
</dbReference>
<dbReference type="PANTHER" id="PTHR11945">
    <property type="entry name" value="MADS BOX PROTEIN"/>
    <property type="match status" value="1"/>
</dbReference>
<dbReference type="SMART" id="SM00432">
    <property type="entry name" value="MADS"/>
    <property type="match status" value="1"/>
</dbReference>
<dbReference type="Proteomes" id="UP000257109">
    <property type="component" value="Unassembled WGS sequence"/>
</dbReference>
<dbReference type="EMBL" id="QJKJ01008906">
    <property type="protein sequence ID" value="RDX78317.1"/>
    <property type="molecule type" value="Genomic_DNA"/>
</dbReference>
<evidence type="ECO:0000256" key="4">
    <source>
        <dbReference type="ARBA" id="ARBA00023163"/>
    </source>
</evidence>
<evidence type="ECO:0000256" key="1">
    <source>
        <dbReference type="ARBA" id="ARBA00004123"/>
    </source>
</evidence>
<keyword evidence="6" id="KW-0175">Coiled coil</keyword>
<evidence type="ECO:0000256" key="6">
    <source>
        <dbReference type="SAM" id="Coils"/>
    </source>
</evidence>
<dbReference type="GO" id="GO:0000981">
    <property type="term" value="F:DNA-binding transcription factor activity, RNA polymerase II-specific"/>
    <property type="evidence" value="ECO:0007669"/>
    <property type="project" value="TreeGrafter"/>
</dbReference>
<keyword evidence="4" id="KW-0804">Transcription</keyword>
<dbReference type="GO" id="GO:0000978">
    <property type="term" value="F:RNA polymerase II cis-regulatory region sequence-specific DNA binding"/>
    <property type="evidence" value="ECO:0007669"/>
    <property type="project" value="TreeGrafter"/>
</dbReference>
<evidence type="ECO:0000256" key="5">
    <source>
        <dbReference type="ARBA" id="ARBA00023242"/>
    </source>
</evidence>
<dbReference type="PROSITE" id="PS50066">
    <property type="entry name" value="MADS_BOX_2"/>
    <property type="match status" value="1"/>
</dbReference>
<sequence>MASSGRNTERNSNTKRRKIEMKEVEQLNKRHVTFSKRKLGLFNKLTELSLLCQVETAMIVTSQNGKLYTCGYPDTDVVIHRYLVGGLPPHRNEARKKKQQELVESLRLEYEAVHNRLKEEKERLQAITIETQKSNFYFSSWWNLSTNHMDLENLEQFKTSLEHLKFNLVGAVQEKQLNSMPLAIVPPMPSMSLMLIA</sequence>
<organism evidence="8 9">
    <name type="scientific">Mucuna pruriens</name>
    <name type="common">Velvet bean</name>
    <name type="synonym">Dolichos pruriens</name>
    <dbReference type="NCBI Taxonomy" id="157652"/>
    <lineage>
        <taxon>Eukaryota</taxon>
        <taxon>Viridiplantae</taxon>
        <taxon>Streptophyta</taxon>
        <taxon>Embryophyta</taxon>
        <taxon>Tracheophyta</taxon>
        <taxon>Spermatophyta</taxon>
        <taxon>Magnoliopsida</taxon>
        <taxon>eudicotyledons</taxon>
        <taxon>Gunneridae</taxon>
        <taxon>Pentapetalae</taxon>
        <taxon>rosids</taxon>
        <taxon>fabids</taxon>
        <taxon>Fabales</taxon>
        <taxon>Fabaceae</taxon>
        <taxon>Papilionoideae</taxon>
        <taxon>50 kb inversion clade</taxon>
        <taxon>NPAAA clade</taxon>
        <taxon>indigoferoid/millettioid clade</taxon>
        <taxon>Phaseoleae</taxon>
        <taxon>Mucuna</taxon>
    </lineage>
</organism>
<dbReference type="GO" id="GO:0005634">
    <property type="term" value="C:nucleus"/>
    <property type="evidence" value="ECO:0007669"/>
    <property type="project" value="UniProtKB-SubCell"/>
</dbReference>
<comment type="caution">
    <text evidence="8">The sequence shown here is derived from an EMBL/GenBank/DDBJ whole genome shotgun (WGS) entry which is preliminary data.</text>
</comment>
<gene>
    <name evidence="8" type="primary">AGL62</name>
    <name evidence="8" type="ORF">CR513_41425</name>
</gene>
<dbReference type="PANTHER" id="PTHR11945:SF448">
    <property type="entry name" value="MADS-BOX TRANSCRIPTION FACTOR FAMILY PROTEIN"/>
    <property type="match status" value="1"/>
</dbReference>
<comment type="subcellular location">
    <subcellularLocation>
        <location evidence="1">Nucleus</location>
    </subcellularLocation>
</comment>
<dbReference type="SUPFAM" id="SSF55455">
    <property type="entry name" value="SRF-like"/>
    <property type="match status" value="1"/>
</dbReference>
<keyword evidence="9" id="KW-1185">Reference proteome</keyword>
<feature type="coiled-coil region" evidence="6">
    <location>
        <begin position="96"/>
        <end position="130"/>
    </location>
</feature>
<keyword evidence="3" id="KW-0238">DNA-binding</keyword>
<dbReference type="InterPro" id="IPR002100">
    <property type="entry name" value="TF_MADSbox"/>
</dbReference>
<evidence type="ECO:0000259" key="7">
    <source>
        <dbReference type="PROSITE" id="PS50066"/>
    </source>
</evidence>
<name>A0A371FJ26_MUCPR</name>
<dbReference type="GO" id="GO:0046983">
    <property type="term" value="F:protein dimerization activity"/>
    <property type="evidence" value="ECO:0007669"/>
    <property type="project" value="InterPro"/>
</dbReference>
<dbReference type="Gene3D" id="3.40.1810.10">
    <property type="entry name" value="Transcription factor, MADS-box"/>
    <property type="match status" value="1"/>
</dbReference>
<accession>A0A371FJ26</accession>
<evidence type="ECO:0000313" key="9">
    <source>
        <dbReference type="Proteomes" id="UP000257109"/>
    </source>
</evidence>
<evidence type="ECO:0000313" key="8">
    <source>
        <dbReference type="EMBL" id="RDX78317.1"/>
    </source>
</evidence>
<dbReference type="OrthoDB" id="2284405at2759"/>
<proteinExistence type="predicted"/>
<feature type="domain" description="MADS-box" evidence="7">
    <location>
        <begin position="14"/>
        <end position="74"/>
    </location>
</feature>
<feature type="non-terminal residue" evidence="8">
    <location>
        <position position="1"/>
    </location>
</feature>
<dbReference type="Pfam" id="PF00319">
    <property type="entry name" value="SRF-TF"/>
    <property type="match status" value="1"/>
</dbReference>
<reference evidence="8" key="1">
    <citation type="submission" date="2018-05" db="EMBL/GenBank/DDBJ databases">
        <title>Draft genome of Mucuna pruriens seed.</title>
        <authorList>
            <person name="Nnadi N.E."/>
            <person name="Vos R."/>
            <person name="Hasami M.H."/>
            <person name="Devisetty U.K."/>
            <person name="Aguiy J.C."/>
        </authorList>
    </citation>
    <scope>NUCLEOTIDE SEQUENCE [LARGE SCALE GENOMIC DNA]</scope>
    <source>
        <strain evidence="8">JCA_2017</strain>
    </source>
</reference>
<dbReference type="FunFam" id="3.40.1810.10:FF:000039">
    <property type="entry name" value="Agamous-like MADS-box protein AGL62"/>
    <property type="match status" value="1"/>
</dbReference>